<dbReference type="GeneID" id="5017739"/>
<dbReference type="Pfam" id="PF01145">
    <property type="entry name" value="Band_7"/>
    <property type="match status" value="1"/>
</dbReference>
<organism evidence="3 4">
    <name type="scientific">Paramecium tetraurelia</name>
    <dbReference type="NCBI Taxonomy" id="5888"/>
    <lineage>
        <taxon>Eukaryota</taxon>
        <taxon>Sar</taxon>
        <taxon>Alveolata</taxon>
        <taxon>Ciliophora</taxon>
        <taxon>Intramacronucleata</taxon>
        <taxon>Oligohymenophorea</taxon>
        <taxon>Peniculida</taxon>
        <taxon>Parameciidae</taxon>
        <taxon>Paramecium</taxon>
    </lineage>
</organism>
<dbReference type="PANTHER" id="PTHR10264">
    <property type="entry name" value="BAND 7 PROTEIN-RELATED"/>
    <property type="match status" value="1"/>
</dbReference>
<dbReference type="InParanoid" id="A0C190"/>
<name>A0C190_PARTE</name>
<dbReference type="RefSeq" id="XP_001431955.1">
    <property type="nucleotide sequence ID" value="XM_001431918.2"/>
</dbReference>
<dbReference type="InterPro" id="IPR001107">
    <property type="entry name" value="Band_7"/>
</dbReference>
<feature type="domain" description="Band 7" evidence="2">
    <location>
        <begin position="70"/>
        <end position="213"/>
    </location>
</feature>
<dbReference type="Gene3D" id="3.30.479.30">
    <property type="entry name" value="Band 7 domain"/>
    <property type="match status" value="1"/>
</dbReference>
<keyword evidence="4" id="KW-1185">Reference proteome</keyword>
<evidence type="ECO:0000313" key="3">
    <source>
        <dbReference type="EMBL" id="CAK64557.1"/>
    </source>
</evidence>
<dbReference type="PANTHER" id="PTHR10264:SF19">
    <property type="entry name" value="AT06885P-RELATED"/>
    <property type="match status" value="1"/>
</dbReference>
<comment type="similarity">
    <text evidence="1">Belongs to the band 7/mec-2 family.</text>
</comment>
<dbReference type="InterPro" id="IPR043202">
    <property type="entry name" value="Band-7_stomatin-like"/>
</dbReference>
<dbReference type="GO" id="GO:0005886">
    <property type="term" value="C:plasma membrane"/>
    <property type="evidence" value="ECO:0000318"/>
    <property type="project" value="GO_Central"/>
</dbReference>
<reference evidence="3 4" key="1">
    <citation type="journal article" date="2006" name="Nature">
        <title>Global trends of whole-genome duplications revealed by the ciliate Paramecium tetraurelia.</title>
        <authorList>
            <consortium name="Genoscope"/>
            <person name="Aury J.-M."/>
            <person name="Jaillon O."/>
            <person name="Duret L."/>
            <person name="Noel B."/>
            <person name="Jubin C."/>
            <person name="Porcel B.M."/>
            <person name="Segurens B."/>
            <person name="Daubin V."/>
            <person name="Anthouard V."/>
            <person name="Aiach N."/>
            <person name="Arnaiz O."/>
            <person name="Billaut A."/>
            <person name="Beisson J."/>
            <person name="Blanc I."/>
            <person name="Bouhouche K."/>
            <person name="Camara F."/>
            <person name="Duharcourt S."/>
            <person name="Guigo R."/>
            <person name="Gogendeau D."/>
            <person name="Katinka M."/>
            <person name="Keller A.-M."/>
            <person name="Kissmehl R."/>
            <person name="Klotz C."/>
            <person name="Koll F."/>
            <person name="Le Moue A."/>
            <person name="Lepere C."/>
            <person name="Malinsky S."/>
            <person name="Nowacki M."/>
            <person name="Nowak J.K."/>
            <person name="Plattner H."/>
            <person name="Poulain J."/>
            <person name="Ruiz F."/>
            <person name="Serrano V."/>
            <person name="Zagulski M."/>
            <person name="Dessen P."/>
            <person name="Betermier M."/>
            <person name="Weissenbach J."/>
            <person name="Scarpelli C."/>
            <person name="Schachter V."/>
            <person name="Sperling L."/>
            <person name="Meyer E."/>
            <person name="Cohen J."/>
            <person name="Wincker P."/>
        </authorList>
    </citation>
    <scope>NUCLEOTIDE SEQUENCE [LARGE SCALE GENOMIC DNA]</scope>
    <source>
        <strain evidence="3 4">Stock d4-2</strain>
    </source>
</reference>
<evidence type="ECO:0000256" key="1">
    <source>
        <dbReference type="ARBA" id="ARBA00008164"/>
    </source>
</evidence>
<dbReference type="EMBL" id="CT868032">
    <property type="protein sequence ID" value="CAK64557.1"/>
    <property type="molecule type" value="Genomic_DNA"/>
</dbReference>
<dbReference type="SMART" id="SM00244">
    <property type="entry name" value="PHB"/>
    <property type="match status" value="1"/>
</dbReference>
<dbReference type="OrthoDB" id="434619at2759"/>
<dbReference type="GO" id="GO:0098552">
    <property type="term" value="C:side of membrane"/>
    <property type="evidence" value="ECO:0007669"/>
    <property type="project" value="UniProtKB-ARBA"/>
</dbReference>
<dbReference type="Proteomes" id="UP000000600">
    <property type="component" value="Unassembled WGS sequence"/>
</dbReference>
<dbReference type="InterPro" id="IPR036013">
    <property type="entry name" value="Band_7/SPFH_dom_sf"/>
</dbReference>
<proteinExistence type="inferred from homology"/>
<protein>
    <recommendedName>
        <fullName evidence="2">Band 7 domain-containing protein</fullName>
    </recommendedName>
</protein>
<dbReference type="KEGG" id="ptm:GSPATT00034033001"/>
<dbReference type="HOGENOM" id="CLU_1216770_0_0_1"/>
<dbReference type="AlphaFoldDB" id="A0C190"/>
<dbReference type="SUPFAM" id="SSF117892">
    <property type="entry name" value="Band 7/SPFH domain"/>
    <property type="match status" value="1"/>
</dbReference>
<dbReference type="STRING" id="5888.A0C190"/>
<evidence type="ECO:0000259" key="2">
    <source>
        <dbReference type="SMART" id="SM00244"/>
    </source>
</evidence>
<evidence type="ECO:0000313" key="4">
    <source>
        <dbReference type="Proteomes" id="UP000000600"/>
    </source>
</evidence>
<accession>A0C190</accession>
<sequence>MFQQNQVIYQQILSNKIQYNNIGITMFLPQLRGILEKSYLRIKSRIQIWVVDIRIIFIIAVCPCNPFVEYPQIQVEQSLVGVYLSFGKYIKIVQPGLIYINPCTDTIQKMIDCPRQQVMTKDNILVNIDSTVYYRMVIPRRSIFTQMACIRQQLKHCRVSYIVGSLGEESKGATINRRLADQYVWEWGIDIENMSIKDIQLNADLQNILSMVAKEQRAAQAKVISAQG</sequence>
<dbReference type="eggNOG" id="KOG2621">
    <property type="taxonomic scope" value="Eukaryota"/>
</dbReference>
<dbReference type="FunFam" id="3.30.479.30:FF:000004">
    <property type="entry name" value="Putative membrane protease family, stomatin"/>
    <property type="match status" value="1"/>
</dbReference>
<gene>
    <name evidence="3" type="ORF">GSPATT00034033001</name>
</gene>